<dbReference type="InterPro" id="IPR029044">
    <property type="entry name" value="Nucleotide-diphossugar_trans"/>
</dbReference>
<comment type="subcellular location">
    <subcellularLocation>
        <location evidence="5">Golgi apparatus membrane</location>
        <topology evidence="5">Single-pass type II membrane protein</topology>
    </subcellularLocation>
</comment>
<reference evidence="6" key="3">
    <citation type="submission" date="2020-06" db="EMBL/GenBank/DDBJ databases">
        <title>Helianthus annuus Genome sequencing and assembly Release 2.</title>
        <authorList>
            <person name="Gouzy J."/>
            <person name="Langlade N."/>
            <person name="Munos S."/>
        </authorList>
    </citation>
    <scope>NUCLEOTIDE SEQUENCE</scope>
    <source>
        <tissue evidence="6">Leaves</tissue>
    </source>
</reference>
<dbReference type="PANTHER" id="PTHR32116">
    <property type="entry name" value="GALACTURONOSYLTRANSFERASE 4-RELATED"/>
    <property type="match status" value="1"/>
</dbReference>
<keyword evidence="5" id="KW-0333">Golgi apparatus</keyword>
<reference evidence="7" key="2">
    <citation type="submission" date="2017-02" db="EMBL/GenBank/DDBJ databases">
        <title>Sunflower complete genome.</title>
        <authorList>
            <person name="Langlade N."/>
            <person name="Munos S."/>
        </authorList>
    </citation>
    <scope>NUCLEOTIDE SEQUENCE [LARGE SCALE GENOMIC DNA]</scope>
    <source>
        <tissue evidence="7">Leaves</tissue>
    </source>
</reference>
<dbReference type="UniPathway" id="UPA00845"/>
<keyword evidence="3 5" id="KW-0328">Glycosyltransferase</keyword>
<accession>A0A251VP08</accession>
<dbReference type="PANTHER" id="PTHR32116:SF110">
    <property type="entry name" value="HEXOSYLTRANSFERASE"/>
    <property type="match status" value="1"/>
</dbReference>
<dbReference type="GO" id="GO:0000139">
    <property type="term" value="C:Golgi membrane"/>
    <property type="evidence" value="ECO:0007669"/>
    <property type="project" value="UniProtKB-SubCell"/>
</dbReference>
<proteinExistence type="inferred from homology"/>
<dbReference type="Gene3D" id="3.90.550.10">
    <property type="entry name" value="Spore Coat Polysaccharide Biosynthesis Protein SpsA, Chain A"/>
    <property type="match status" value="1"/>
</dbReference>
<evidence type="ECO:0000256" key="1">
    <source>
        <dbReference type="ARBA" id="ARBA00004877"/>
    </source>
</evidence>
<dbReference type="EMBL" id="MNCJ02000316">
    <property type="protein sequence ID" value="KAF5822607.1"/>
    <property type="molecule type" value="Genomic_DNA"/>
</dbReference>
<dbReference type="GO" id="GO:0071555">
    <property type="term" value="P:cell wall organization"/>
    <property type="evidence" value="ECO:0007669"/>
    <property type="project" value="UniProtKB-KW"/>
</dbReference>
<evidence type="ECO:0000313" key="8">
    <source>
        <dbReference type="Proteomes" id="UP000215914"/>
    </source>
</evidence>
<protein>
    <recommendedName>
        <fullName evidence="5">Hexosyltransferase</fullName>
        <ecNumber evidence="5">2.4.1.-</ecNumber>
    </recommendedName>
</protein>
<keyword evidence="5" id="KW-0961">Cell wall biogenesis/degradation</keyword>
<evidence type="ECO:0000313" key="6">
    <source>
        <dbReference type="EMBL" id="KAF5822607.1"/>
    </source>
</evidence>
<comment type="pathway">
    <text evidence="1 5">Glycan metabolism; pectin biosynthesis.</text>
</comment>
<dbReference type="EC" id="2.4.1.-" evidence="5"/>
<comment type="similarity">
    <text evidence="2 5">Belongs to the glycosyltransferase 8 family.</text>
</comment>
<dbReference type="Gramene" id="mRNA:HanXRQr2_Chr01g0028551">
    <property type="protein sequence ID" value="mRNA:HanXRQr2_Chr01g0028551"/>
    <property type="gene ID" value="HanXRQr2_Chr01g0028551"/>
</dbReference>
<dbReference type="GO" id="GO:0047262">
    <property type="term" value="F:polygalacturonate 4-alpha-galacturonosyltransferase activity"/>
    <property type="evidence" value="ECO:0007669"/>
    <property type="project" value="InterPro"/>
</dbReference>
<dbReference type="InterPro" id="IPR002495">
    <property type="entry name" value="Glyco_trans_8"/>
</dbReference>
<reference evidence="6 8" key="1">
    <citation type="journal article" date="2017" name="Nature">
        <title>The sunflower genome provides insights into oil metabolism, flowering and Asterid evolution.</title>
        <authorList>
            <person name="Badouin H."/>
            <person name="Gouzy J."/>
            <person name="Grassa C.J."/>
            <person name="Murat F."/>
            <person name="Staton S.E."/>
            <person name="Cottret L."/>
            <person name="Lelandais-Briere C."/>
            <person name="Owens G.L."/>
            <person name="Carrere S."/>
            <person name="Mayjonade B."/>
            <person name="Legrand L."/>
            <person name="Gill N."/>
            <person name="Kane N.C."/>
            <person name="Bowers J.E."/>
            <person name="Hubner S."/>
            <person name="Bellec A."/>
            <person name="Berard A."/>
            <person name="Berges H."/>
            <person name="Blanchet N."/>
            <person name="Boniface M.C."/>
            <person name="Brunel D."/>
            <person name="Catrice O."/>
            <person name="Chaidir N."/>
            <person name="Claudel C."/>
            <person name="Donnadieu C."/>
            <person name="Faraut T."/>
            <person name="Fievet G."/>
            <person name="Helmstetter N."/>
            <person name="King M."/>
            <person name="Knapp S.J."/>
            <person name="Lai Z."/>
            <person name="Le Paslier M.C."/>
            <person name="Lippi Y."/>
            <person name="Lorenzon L."/>
            <person name="Mandel J.R."/>
            <person name="Marage G."/>
            <person name="Marchand G."/>
            <person name="Marquand E."/>
            <person name="Bret-Mestries E."/>
            <person name="Morien E."/>
            <person name="Nambeesan S."/>
            <person name="Nguyen T."/>
            <person name="Pegot-Espagnet P."/>
            <person name="Pouilly N."/>
            <person name="Raftis F."/>
            <person name="Sallet E."/>
            <person name="Schiex T."/>
            <person name="Thomas J."/>
            <person name="Vandecasteele C."/>
            <person name="Vares D."/>
            <person name="Vear F."/>
            <person name="Vautrin S."/>
            <person name="Crespi M."/>
            <person name="Mangin B."/>
            <person name="Burke J.M."/>
            <person name="Salse J."/>
            <person name="Munos S."/>
            <person name="Vincourt P."/>
            <person name="Rieseberg L.H."/>
            <person name="Langlade N.B."/>
        </authorList>
    </citation>
    <scope>NUCLEOTIDE SEQUENCE [LARGE SCALE GENOMIC DNA]</scope>
    <source>
        <strain evidence="8">cv. SF193</strain>
        <tissue evidence="6">Leaves</tissue>
    </source>
</reference>
<dbReference type="Proteomes" id="UP000215914">
    <property type="component" value="Chromosome 1"/>
</dbReference>
<sequence length="197" mass="22861">MADAFSNEFAVILKGMMERSEKEIRESKFAELMNKHVAASSVPKGIHCLSLRLTNEYSSNAHAHKQLPSPEPLRIYQVIGLYRYLFPNLDKVVFLDDDIVIQRDLSPLWGIDLGGKVNKVVETCKGDDTWVMSKRFRAYFNFSHPLISNNLGPNECALAYGMNIFNLRAWRRTNIRETYHTWLKDVLAYDKRNRTFE</sequence>
<dbReference type="AlphaFoldDB" id="A0A251VP08"/>
<dbReference type="InParanoid" id="A0A251VP08"/>
<evidence type="ECO:0000256" key="4">
    <source>
        <dbReference type="ARBA" id="ARBA00022679"/>
    </source>
</evidence>
<dbReference type="SUPFAM" id="SSF53448">
    <property type="entry name" value="Nucleotide-diphospho-sugar transferases"/>
    <property type="match status" value="1"/>
</dbReference>
<name>A0A251VP08_HELAN</name>
<evidence type="ECO:0000256" key="2">
    <source>
        <dbReference type="ARBA" id="ARBA00006351"/>
    </source>
</evidence>
<keyword evidence="4 7" id="KW-0808">Transferase</keyword>
<evidence type="ECO:0000313" key="7">
    <source>
        <dbReference type="EMBL" id="OTG37320.1"/>
    </source>
</evidence>
<evidence type="ECO:0000256" key="5">
    <source>
        <dbReference type="RuleBase" id="RU362027"/>
    </source>
</evidence>
<dbReference type="Pfam" id="PF01501">
    <property type="entry name" value="Glyco_transf_8"/>
    <property type="match status" value="1"/>
</dbReference>
<organism evidence="7 8">
    <name type="scientific">Helianthus annuus</name>
    <name type="common">Common sunflower</name>
    <dbReference type="NCBI Taxonomy" id="4232"/>
    <lineage>
        <taxon>Eukaryota</taxon>
        <taxon>Viridiplantae</taxon>
        <taxon>Streptophyta</taxon>
        <taxon>Embryophyta</taxon>
        <taxon>Tracheophyta</taxon>
        <taxon>Spermatophyta</taxon>
        <taxon>Magnoliopsida</taxon>
        <taxon>eudicotyledons</taxon>
        <taxon>Gunneridae</taxon>
        <taxon>Pentapetalae</taxon>
        <taxon>asterids</taxon>
        <taxon>campanulids</taxon>
        <taxon>Asterales</taxon>
        <taxon>Asteraceae</taxon>
        <taxon>Asteroideae</taxon>
        <taxon>Heliantheae alliance</taxon>
        <taxon>Heliantheae</taxon>
        <taxon>Helianthus</taxon>
    </lineage>
</organism>
<evidence type="ECO:0000256" key="3">
    <source>
        <dbReference type="ARBA" id="ARBA00022676"/>
    </source>
</evidence>
<dbReference type="GO" id="GO:0045489">
    <property type="term" value="P:pectin biosynthetic process"/>
    <property type="evidence" value="ECO:0007669"/>
    <property type="project" value="UniProtKB-UniPathway"/>
</dbReference>
<dbReference type="EMBL" id="CM007890">
    <property type="protein sequence ID" value="OTG37320.1"/>
    <property type="molecule type" value="Genomic_DNA"/>
</dbReference>
<dbReference type="InterPro" id="IPR029993">
    <property type="entry name" value="GAUT"/>
</dbReference>
<gene>
    <name evidence="7" type="ORF">HannXRQ_Chr01g0017551</name>
    <name evidence="6" type="ORF">HanXRQr2_Chr01g0028551</name>
</gene>
<keyword evidence="8" id="KW-1185">Reference proteome</keyword>